<evidence type="ECO:0000256" key="2">
    <source>
        <dbReference type="PROSITE-ProRule" id="PRU01091"/>
    </source>
</evidence>
<dbReference type="InterPro" id="IPR003593">
    <property type="entry name" value="AAA+_ATPase"/>
</dbReference>
<keyword evidence="1 2" id="KW-0238">DNA-binding</keyword>
<proteinExistence type="predicted"/>
<evidence type="ECO:0000313" key="6">
    <source>
        <dbReference type="Proteomes" id="UP000278222"/>
    </source>
</evidence>
<feature type="compositionally biased region" description="Basic and acidic residues" evidence="3">
    <location>
        <begin position="963"/>
        <end position="972"/>
    </location>
</feature>
<dbReference type="Pfam" id="PF25872">
    <property type="entry name" value="HTH_77"/>
    <property type="match status" value="1"/>
</dbReference>
<dbReference type="PRINTS" id="PR00364">
    <property type="entry name" value="DISEASERSIST"/>
</dbReference>
<dbReference type="SUPFAM" id="SSF46894">
    <property type="entry name" value="C-terminal effector domain of the bipartite response regulators"/>
    <property type="match status" value="1"/>
</dbReference>
<comment type="caution">
    <text evidence="5">The sequence shown here is derived from an EMBL/GenBank/DDBJ whole genome shotgun (WGS) entry which is preliminary data.</text>
</comment>
<dbReference type="GO" id="GO:0016887">
    <property type="term" value="F:ATP hydrolysis activity"/>
    <property type="evidence" value="ECO:0007669"/>
    <property type="project" value="InterPro"/>
</dbReference>
<dbReference type="Pfam" id="PF00486">
    <property type="entry name" value="Trans_reg_C"/>
    <property type="match status" value="1"/>
</dbReference>
<gene>
    <name evidence="5" type="ORF">EDC65_5480</name>
</gene>
<organism evidence="5 6">
    <name type="scientific">Stella humosa</name>
    <dbReference type="NCBI Taxonomy" id="94"/>
    <lineage>
        <taxon>Bacteria</taxon>
        <taxon>Pseudomonadati</taxon>
        <taxon>Pseudomonadota</taxon>
        <taxon>Alphaproteobacteria</taxon>
        <taxon>Rhodospirillales</taxon>
        <taxon>Stellaceae</taxon>
        <taxon>Stella</taxon>
    </lineage>
</organism>
<dbReference type="InterPro" id="IPR049945">
    <property type="entry name" value="AAA_22"/>
</dbReference>
<dbReference type="GO" id="GO:0003677">
    <property type="term" value="F:DNA binding"/>
    <property type="evidence" value="ECO:0007669"/>
    <property type="project" value="UniProtKB-UniRule"/>
</dbReference>
<dbReference type="PROSITE" id="PS51755">
    <property type="entry name" value="OMPR_PHOB"/>
    <property type="match status" value="1"/>
</dbReference>
<dbReference type="EMBL" id="RJKX01000020">
    <property type="protein sequence ID" value="ROP80830.1"/>
    <property type="molecule type" value="Genomic_DNA"/>
</dbReference>
<dbReference type="GO" id="GO:0000160">
    <property type="term" value="P:phosphorelay signal transduction system"/>
    <property type="evidence" value="ECO:0007669"/>
    <property type="project" value="InterPro"/>
</dbReference>
<dbReference type="InterPro" id="IPR016032">
    <property type="entry name" value="Sig_transdc_resp-reg_C-effctor"/>
</dbReference>
<feature type="DNA-binding region" description="OmpR/PhoB-type" evidence="2">
    <location>
        <begin position="10"/>
        <end position="108"/>
    </location>
</feature>
<dbReference type="InterPro" id="IPR036388">
    <property type="entry name" value="WH-like_DNA-bd_sf"/>
</dbReference>
<dbReference type="Gene3D" id="3.40.50.300">
    <property type="entry name" value="P-loop containing nucleotide triphosphate hydrolases"/>
    <property type="match status" value="1"/>
</dbReference>
<dbReference type="SMART" id="SM00382">
    <property type="entry name" value="AAA"/>
    <property type="match status" value="1"/>
</dbReference>
<feature type="domain" description="OmpR/PhoB-type" evidence="4">
    <location>
        <begin position="10"/>
        <end position="108"/>
    </location>
</feature>
<evidence type="ECO:0000313" key="5">
    <source>
        <dbReference type="EMBL" id="ROP80830.1"/>
    </source>
</evidence>
<sequence length="985" mass="107513">MESRSRGVEDRAYRFGEYRLLPARQLLLHGDDPVRIGSRAFDLLRLLVERQGELLSKAELIRFAWPDTFVHGDNLKVNIAALRRALAQAGTDVPFIATIPGRGYRFVATVQVEGATTPDDAPARFPAPGDGLPGPSSVIGREDDIAQIADALDGRRFLTIVGPAGVGKTTTAVAAARRAAECYPDGICFIDLAAIGDPQLVAAAVACGIGLGDNPKDILVGIVNALRGRRKLLIFDNCEHVLTAASVVAEHIRAAVPDIAILATSREPLRTRNETLHRLPPLPCPAKDDGIDRERAMTFPAVALFAARAGEAAGFRMSDADAPVVASICRRLDGIPLAIELAAPRLLSCDAATLLGLLERNFELLSYGPPHAPIRQQTLLATLDWSYRLLSDDEAAMLRLLAVFAGTFTLEDAVGVGRHLEHSPDAVAGWIEGLAGKSLLSSGFAEGGLQYRLLDATRSYAAERLRGAREHRHASAAHAAWLLGLFEQAEVEWQWRIREEWTAAYGRRANDLRKAIDWAFGEDGDARLGIGLTAAAIPLWDELSSVEESGRHVRRTLRSPALAECAPALQMRLATAHAWSLTYTERFDPEAEAAWQESLRLAELTGDADYRLRALWGLAILQCYCGRHRQALASLRQFEALAEREDDRSAAPAGERLRVITEFYLGDVRGAHEELKRLVRRHDTHARRSRVARFQIDSYVGIKTSLSLAEWVCGLPEQAVVTAQAALDAATTIGHVVSQSNVLVLAVLPIDLWTGRIAAAERHLTALAANLDQPDIALWGPAARFFEGMIRHERGDAGGLDQVRTVLAELAAANLLVRLPNCFAMLAAAALQHDRMDIARESIAAALDHLERQEEFWCQPEVLRVRGLVQWRDGDTEEAERTLLRAAQLAGESGAYSFELRAALSLAECWTAGGRPAAALALLDPICRRFDEAGESRDIVQARQLLARLHMPAGQARTPAASRGRDEISEARRPRRRRGHPTPAS</sequence>
<dbReference type="Pfam" id="PF13401">
    <property type="entry name" value="AAA_22"/>
    <property type="match status" value="1"/>
</dbReference>
<dbReference type="OrthoDB" id="4473689at2"/>
<reference evidence="5 6" key="1">
    <citation type="submission" date="2018-11" db="EMBL/GenBank/DDBJ databases">
        <title>Genomic Encyclopedia of Type Strains, Phase IV (KMG-IV): sequencing the most valuable type-strain genomes for metagenomic binning, comparative biology and taxonomic classification.</title>
        <authorList>
            <person name="Goeker M."/>
        </authorList>
    </citation>
    <scope>NUCLEOTIDE SEQUENCE [LARGE SCALE GENOMIC DNA]</scope>
    <source>
        <strain evidence="5 6">DSM 5900</strain>
    </source>
</reference>
<feature type="compositionally biased region" description="Basic residues" evidence="3">
    <location>
        <begin position="973"/>
        <end position="985"/>
    </location>
</feature>
<dbReference type="SUPFAM" id="SSF52540">
    <property type="entry name" value="P-loop containing nucleoside triphosphate hydrolases"/>
    <property type="match status" value="1"/>
</dbReference>
<dbReference type="PANTHER" id="PTHR47691:SF3">
    <property type="entry name" value="HTH-TYPE TRANSCRIPTIONAL REGULATOR RV0890C-RELATED"/>
    <property type="match status" value="1"/>
</dbReference>
<evidence type="ECO:0000256" key="3">
    <source>
        <dbReference type="SAM" id="MobiDB-lite"/>
    </source>
</evidence>
<dbReference type="InterPro" id="IPR011990">
    <property type="entry name" value="TPR-like_helical_dom_sf"/>
</dbReference>
<keyword evidence="6" id="KW-1185">Reference proteome</keyword>
<dbReference type="RefSeq" id="WP_123695726.1">
    <property type="nucleotide sequence ID" value="NZ_AP019700.1"/>
</dbReference>
<name>A0A3N1KR68_9PROT</name>
<feature type="region of interest" description="Disordered" evidence="3">
    <location>
        <begin position="951"/>
        <end position="985"/>
    </location>
</feature>
<dbReference type="SMART" id="SM00862">
    <property type="entry name" value="Trans_reg_C"/>
    <property type="match status" value="1"/>
</dbReference>
<dbReference type="Proteomes" id="UP000278222">
    <property type="component" value="Unassembled WGS sequence"/>
</dbReference>
<dbReference type="Gene3D" id="1.25.40.10">
    <property type="entry name" value="Tetratricopeptide repeat domain"/>
    <property type="match status" value="2"/>
</dbReference>
<dbReference type="InterPro" id="IPR058852">
    <property type="entry name" value="HTH_77"/>
</dbReference>
<dbReference type="PANTHER" id="PTHR47691">
    <property type="entry name" value="REGULATOR-RELATED"/>
    <property type="match status" value="1"/>
</dbReference>
<dbReference type="InterPro" id="IPR001867">
    <property type="entry name" value="OmpR/PhoB-type_DNA-bd"/>
</dbReference>
<dbReference type="AlphaFoldDB" id="A0A3N1KR68"/>
<dbReference type="CDD" id="cd00383">
    <property type="entry name" value="trans_reg_C"/>
    <property type="match status" value="1"/>
</dbReference>
<dbReference type="InterPro" id="IPR027417">
    <property type="entry name" value="P-loop_NTPase"/>
</dbReference>
<evidence type="ECO:0000259" key="4">
    <source>
        <dbReference type="PROSITE" id="PS51755"/>
    </source>
</evidence>
<protein>
    <submittedName>
        <fullName evidence="5">Putative ATPase</fullName>
    </submittedName>
</protein>
<dbReference type="SUPFAM" id="SSF48452">
    <property type="entry name" value="TPR-like"/>
    <property type="match status" value="1"/>
</dbReference>
<accession>A0A3N1KR68</accession>
<evidence type="ECO:0000256" key="1">
    <source>
        <dbReference type="ARBA" id="ARBA00023125"/>
    </source>
</evidence>
<dbReference type="Gene3D" id="1.10.10.10">
    <property type="entry name" value="Winged helix-like DNA-binding domain superfamily/Winged helix DNA-binding domain"/>
    <property type="match status" value="1"/>
</dbReference>
<dbReference type="GO" id="GO:0006355">
    <property type="term" value="P:regulation of DNA-templated transcription"/>
    <property type="evidence" value="ECO:0007669"/>
    <property type="project" value="InterPro"/>
</dbReference>